<evidence type="ECO:0000313" key="2">
    <source>
        <dbReference type="EMBL" id="KAL0101898.1"/>
    </source>
</evidence>
<dbReference type="Gene3D" id="3.30.160.60">
    <property type="entry name" value="Classic Zinc Finger"/>
    <property type="match status" value="1"/>
</dbReference>
<dbReference type="InterPro" id="IPR013087">
    <property type="entry name" value="Znf_C2H2_type"/>
</dbReference>
<comment type="caution">
    <text evidence="2">The sequence shown here is derived from an EMBL/GenBank/DDBJ whole genome shotgun (WGS) entry which is preliminary data.</text>
</comment>
<gene>
    <name evidence="2" type="ORF">PUN28_018450</name>
</gene>
<dbReference type="AlphaFoldDB" id="A0AAW2EET8"/>
<dbReference type="InterPro" id="IPR036236">
    <property type="entry name" value="Znf_C2H2_sf"/>
</dbReference>
<feature type="domain" description="C2H2-type" evidence="1">
    <location>
        <begin position="8"/>
        <end position="31"/>
    </location>
</feature>
<reference evidence="2 3" key="1">
    <citation type="submission" date="2023-03" db="EMBL/GenBank/DDBJ databases">
        <title>High recombination rates correlate with genetic variation in Cardiocondyla obscurior ants.</title>
        <authorList>
            <person name="Errbii M."/>
        </authorList>
    </citation>
    <scope>NUCLEOTIDE SEQUENCE [LARGE SCALE GENOMIC DNA]</scope>
    <source>
        <strain evidence="2">Alpha-2009</strain>
        <tissue evidence="2">Whole body</tissue>
    </source>
</reference>
<dbReference type="EMBL" id="JADYXP020000023">
    <property type="protein sequence ID" value="KAL0101898.1"/>
    <property type="molecule type" value="Genomic_DNA"/>
</dbReference>
<dbReference type="SUPFAM" id="SSF57667">
    <property type="entry name" value="beta-beta-alpha zinc fingers"/>
    <property type="match status" value="1"/>
</dbReference>
<protein>
    <recommendedName>
        <fullName evidence="1">C2H2-type domain-containing protein</fullName>
    </recommendedName>
</protein>
<dbReference type="Proteomes" id="UP001430953">
    <property type="component" value="Unassembled WGS sequence"/>
</dbReference>
<name>A0AAW2EET8_9HYME</name>
<proteinExistence type="predicted"/>
<organism evidence="2 3">
    <name type="scientific">Cardiocondyla obscurior</name>
    <dbReference type="NCBI Taxonomy" id="286306"/>
    <lineage>
        <taxon>Eukaryota</taxon>
        <taxon>Metazoa</taxon>
        <taxon>Ecdysozoa</taxon>
        <taxon>Arthropoda</taxon>
        <taxon>Hexapoda</taxon>
        <taxon>Insecta</taxon>
        <taxon>Pterygota</taxon>
        <taxon>Neoptera</taxon>
        <taxon>Endopterygota</taxon>
        <taxon>Hymenoptera</taxon>
        <taxon>Apocrita</taxon>
        <taxon>Aculeata</taxon>
        <taxon>Formicoidea</taxon>
        <taxon>Formicidae</taxon>
        <taxon>Myrmicinae</taxon>
        <taxon>Cardiocondyla</taxon>
    </lineage>
</organism>
<evidence type="ECO:0000259" key="1">
    <source>
        <dbReference type="PROSITE" id="PS00028"/>
    </source>
</evidence>
<evidence type="ECO:0000313" key="3">
    <source>
        <dbReference type="Proteomes" id="UP001430953"/>
    </source>
</evidence>
<accession>A0AAW2EET8</accession>
<dbReference type="PROSITE" id="PS00028">
    <property type="entry name" value="ZINC_FINGER_C2H2_1"/>
    <property type="match status" value="1"/>
</dbReference>
<sequence length="89" mass="10847">MPYLQITCFFNGCGKQFNKYFNFKKHILRWHTTNYKTEMSVIYRCKMKDCNVCFTINLEYIVDTQFVSIKHFLKQSIITQCMYFNITQI</sequence>
<keyword evidence="3" id="KW-1185">Reference proteome</keyword>